<feature type="signal peptide" evidence="9">
    <location>
        <begin position="1"/>
        <end position="20"/>
    </location>
</feature>
<comment type="similarity">
    <text evidence="2">Belongs to the outer membrane factor (OMF) (TC 1.B.17) family.</text>
</comment>
<evidence type="ECO:0000313" key="11">
    <source>
        <dbReference type="Proteomes" id="UP000712007"/>
    </source>
</evidence>
<keyword evidence="3" id="KW-0813">Transport</keyword>
<dbReference type="Pfam" id="PF02321">
    <property type="entry name" value="OEP"/>
    <property type="match status" value="2"/>
</dbReference>
<dbReference type="Gene3D" id="1.20.1600.10">
    <property type="entry name" value="Outer membrane efflux proteins (OEP)"/>
    <property type="match status" value="1"/>
</dbReference>
<dbReference type="PANTHER" id="PTHR30026">
    <property type="entry name" value="OUTER MEMBRANE PROTEIN TOLC"/>
    <property type="match status" value="1"/>
</dbReference>
<keyword evidence="9" id="KW-0732">Signal</keyword>
<evidence type="ECO:0000256" key="6">
    <source>
        <dbReference type="ARBA" id="ARBA00023136"/>
    </source>
</evidence>
<dbReference type="GO" id="GO:0015562">
    <property type="term" value="F:efflux transmembrane transporter activity"/>
    <property type="evidence" value="ECO:0007669"/>
    <property type="project" value="InterPro"/>
</dbReference>
<feature type="chain" id="PRO_5038103525" evidence="9">
    <location>
        <begin position="21"/>
        <end position="430"/>
    </location>
</feature>
<keyword evidence="8" id="KW-0175">Coiled coil</keyword>
<proteinExistence type="inferred from homology"/>
<keyword evidence="4" id="KW-1134">Transmembrane beta strand</keyword>
<dbReference type="GO" id="GO:1990281">
    <property type="term" value="C:efflux pump complex"/>
    <property type="evidence" value="ECO:0007669"/>
    <property type="project" value="TreeGrafter"/>
</dbReference>
<evidence type="ECO:0000256" key="1">
    <source>
        <dbReference type="ARBA" id="ARBA00004442"/>
    </source>
</evidence>
<organism evidence="10 11">
    <name type="scientific">Candidatus Aphodosoma intestinipullorum</name>
    <dbReference type="NCBI Taxonomy" id="2840674"/>
    <lineage>
        <taxon>Bacteria</taxon>
        <taxon>Pseudomonadati</taxon>
        <taxon>Bacteroidota</taxon>
        <taxon>Bacteroidia</taxon>
        <taxon>Bacteroidales</taxon>
        <taxon>Candidatus Aphodosoma</taxon>
    </lineage>
</organism>
<dbReference type="SUPFAM" id="SSF56954">
    <property type="entry name" value="Outer membrane efflux proteins (OEP)"/>
    <property type="match status" value="1"/>
</dbReference>
<sequence length="430" mass="47887">MRLRYLKVVLAALACCAALGAQEYSFTFEECLEYAFGNSYERQMMLLDEETQREALRGAKAQRAPEVSASVGEGLTHTGMNDGVDMSGSASLNASIVLYGGGETANTIRQQKHALEQTEASNEQYDMNLTVQILEQFLTILGNEELLKYQEQLIKTSEEQLAQGKEKYAVGAILESDYLLLEAQYASDKTNALDTRIARDNNLLALKSLLSMPPEANLTIVYPDTAAMEGMRLLPTQAEAIEKAIATLPDLKLTQKSIDIAESDLKIARAGYIPTISASASVGTSHLNYDGFGGQLRDNFNQQAGISISIPIYDRSQTSMRVRQSKIKIEQAELEHRQTELELRQTVAQEYQDVVAAISKYDATDVKSEAYRKTYEAYSVQFRLGAITAVDLLQQQNNYISALNDYIQAKYGFLMKRKILDVYMGEKVEF</sequence>
<evidence type="ECO:0000256" key="2">
    <source>
        <dbReference type="ARBA" id="ARBA00007613"/>
    </source>
</evidence>
<dbReference type="Proteomes" id="UP000712007">
    <property type="component" value="Unassembled WGS sequence"/>
</dbReference>
<evidence type="ECO:0000313" key="10">
    <source>
        <dbReference type="EMBL" id="MBO8440600.1"/>
    </source>
</evidence>
<reference evidence="10" key="1">
    <citation type="submission" date="2020-10" db="EMBL/GenBank/DDBJ databases">
        <authorList>
            <person name="Gilroy R."/>
        </authorList>
    </citation>
    <scope>NUCLEOTIDE SEQUENCE</scope>
    <source>
        <strain evidence="10">3924</strain>
    </source>
</reference>
<evidence type="ECO:0000256" key="8">
    <source>
        <dbReference type="SAM" id="Coils"/>
    </source>
</evidence>
<accession>A0A940DKF5</accession>
<keyword evidence="7" id="KW-0998">Cell outer membrane</keyword>
<dbReference type="GO" id="GO:0015288">
    <property type="term" value="F:porin activity"/>
    <property type="evidence" value="ECO:0007669"/>
    <property type="project" value="TreeGrafter"/>
</dbReference>
<evidence type="ECO:0000256" key="4">
    <source>
        <dbReference type="ARBA" id="ARBA00022452"/>
    </source>
</evidence>
<dbReference type="InterPro" id="IPR051906">
    <property type="entry name" value="TolC-like"/>
</dbReference>
<protein>
    <submittedName>
        <fullName evidence="10">TolC family protein</fullName>
    </submittedName>
</protein>
<dbReference type="PANTHER" id="PTHR30026:SF20">
    <property type="entry name" value="OUTER MEMBRANE PROTEIN TOLC"/>
    <property type="match status" value="1"/>
</dbReference>
<dbReference type="AlphaFoldDB" id="A0A940DKF5"/>
<evidence type="ECO:0000256" key="7">
    <source>
        <dbReference type="ARBA" id="ARBA00023237"/>
    </source>
</evidence>
<evidence type="ECO:0000256" key="3">
    <source>
        <dbReference type="ARBA" id="ARBA00022448"/>
    </source>
</evidence>
<keyword evidence="6" id="KW-0472">Membrane</keyword>
<comment type="caution">
    <text evidence="10">The sequence shown here is derived from an EMBL/GenBank/DDBJ whole genome shotgun (WGS) entry which is preliminary data.</text>
</comment>
<evidence type="ECO:0000256" key="5">
    <source>
        <dbReference type="ARBA" id="ARBA00022692"/>
    </source>
</evidence>
<comment type="subcellular location">
    <subcellularLocation>
        <location evidence="1">Cell outer membrane</location>
    </subcellularLocation>
</comment>
<gene>
    <name evidence="10" type="ORF">IAC51_08130</name>
</gene>
<name>A0A940DKF5_9BACT</name>
<feature type="coiled-coil region" evidence="8">
    <location>
        <begin position="322"/>
        <end position="349"/>
    </location>
</feature>
<dbReference type="InterPro" id="IPR003423">
    <property type="entry name" value="OMP_efflux"/>
</dbReference>
<evidence type="ECO:0000256" key="9">
    <source>
        <dbReference type="SAM" id="SignalP"/>
    </source>
</evidence>
<keyword evidence="5" id="KW-0812">Transmembrane</keyword>
<dbReference type="GO" id="GO:0009279">
    <property type="term" value="C:cell outer membrane"/>
    <property type="evidence" value="ECO:0007669"/>
    <property type="project" value="UniProtKB-SubCell"/>
</dbReference>
<reference evidence="10" key="2">
    <citation type="journal article" date="2021" name="PeerJ">
        <title>Extensive microbial diversity within the chicken gut microbiome revealed by metagenomics and culture.</title>
        <authorList>
            <person name="Gilroy R."/>
            <person name="Ravi A."/>
            <person name="Getino M."/>
            <person name="Pursley I."/>
            <person name="Horton D.L."/>
            <person name="Alikhan N.F."/>
            <person name="Baker D."/>
            <person name="Gharbi K."/>
            <person name="Hall N."/>
            <person name="Watson M."/>
            <person name="Adriaenssens E.M."/>
            <person name="Foster-Nyarko E."/>
            <person name="Jarju S."/>
            <person name="Secka A."/>
            <person name="Antonio M."/>
            <person name="Oren A."/>
            <person name="Chaudhuri R.R."/>
            <person name="La Ragione R."/>
            <person name="Hildebrand F."/>
            <person name="Pallen M.J."/>
        </authorList>
    </citation>
    <scope>NUCLEOTIDE SEQUENCE</scope>
    <source>
        <strain evidence="10">3924</strain>
    </source>
</reference>
<dbReference type="EMBL" id="JADIMV010000138">
    <property type="protein sequence ID" value="MBO8440600.1"/>
    <property type="molecule type" value="Genomic_DNA"/>
</dbReference>